<evidence type="ECO:0000313" key="3">
    <source>
        <dbReference type="EMBL" id="MFC7256612.1"/>
    </source>
</evidence>
<dbReference type="InterPro" id="IPR036388">
    <property type="entry name" value="WH-like_DNA-bd_sf"/>
</dbReference>
<keyword evidence="1" id="KW-0227">DNA damage</keyword>
<comment type="caution">
    <text evidence="3">The sequence shown here is derived from an EMBL/GenBank/DDBJ whole genome shotgun (WGS) entry which is preliminary data.</text>
</comment>
<evidence type="ECO:0000313" key="4">
    <source>
        <dbReference type="Proteomes" id="UP001596434"/>
    </source>
</evidence>
<organism evidence="3 4">
    <name type="scientific">Haloplanus litoreus</name>
    <dbReference type="NCBI Taxonomy" id="767515"/>
    <lineage>
        <taxon>Archaea</taxon>
        <taxon>Methanobacteriati</taxon>
        <taxon>Methanobacteriota</taxon>
        <taxon>Stenosarchaea group</taxon>
        <taxon>Halobacteria</taxon>
        <taxon>Halobacteriales</taxon>
        <taxon>Haloferacaceae</taxon>
        <taxon>Haloplanus</taxon>
    </lineage>
</organism>
<dbReference type="Gene3D" id="1.10.10.10">
    <property type="entry name" value="Winged helix-like DNA-binding domain superfamily/Winged helix DNA-binding domain"/>
    <property type="match status" value="1"/>
</dbReference>
<keyword evidence="4" id="KW-1185">Reference proteome</keyword>
<protein>
    <submittedName>
        <fullName evidence="3">MGMT family protein</fullName>
    </submittedName>
</protein>
<name>A0ABD6A2F9_9EURY</name>
<sequence>MSSPTLQTTMEGLYARDAPSLECAVQLGIAGDRVISVSFPETAPADADSDHPLLDRVFAYLDGAEDHFDDVPVGLTVPSEQRAVLEAARNVPYGETVDVARLARLTGLDDEDEDDLDTVRTALRENPVPLFVPDHRVAGPGATPTAVAERLRSIET</sequence>
<reference evidence="3 4" key="1">
    <citation type="journal article" date="2019" name="Int. J. Syst. Evol. Microbiol.">
        <title>The Global Catalogue of Microorganisms (GCM) 10K type strain sequencing project: providing services to taxonomists for standard genome sequencing and annotation.</title>
        <authorList>
            <consortium name="The Broad Institute Genomics Platform"/>
            <consortium name="The Broad Institute Genome Sequencing Center for Infectious Disease"/>
            <person name="Wu L."/>
            <person name="Ma J."/>
        </authorList>
    </citation>
    <scope>NUCLEOTIDE SEQUENCE [LARGE SCALE GENOMIC DNA]</scope>
    <source>
        <strain evidence="3 4">GX21</strain>
    </source>
</reference>
<accession>A0ABD6A2F9</accession>
<dbReference type="Proteomes" id="UP001596434">
    <property type="component" value="Unassembled WGS sequence"/>
</dbReference>
<dbReference type="GO" id="GO:0006974">
    <property type="term" value="P:DNA damage response"/>
    <property type="evidence" value="ECO:0007669"/>
    <property type="project" value="UniProtKB-KW"/>
</dbReference>
<dbReference type="EMBL" id="JBHTAT010000001">
    <property type="protein sequence ID" value="MFC7256612.1"/>
    <property type="molecule type" value="Genomic_DNA"/>
</dbReference>
<dbReference type="SUPFAM" id="SSF46767">
    <property type="entry name" value="Methylated DNA-protein cysteine methyltransferase, C-terminal domain"/>
    <property type="match status" value="1"/>
</dbReference>
<gene>
    <name evidence="3" type="ORF">ACFQKE_15105</name>
</gene>
<dbReference type="InterPro" id="IPR014048">
    <property type="entry name" value="MethylDNA_cys_MeTrfase_DNA-bd"/>
</dbReference>
<dbReference type="InterPro" id="IPR036217">
    <property type="entry name" value="MethylDNA_cys_MeTrfase_DNAb"/>
</dbReference>
<feature type="domain" description="Methylated-DNA-[protein]-cysteine S-methyltransferase DNA binding" evidence="2">
    <location>
        <begin position="81"/>
        <end position="142"/>
    </location>
</feature>
<dbReference type="GeneID" id="96955005"/>
<dbReference type="Pfam" id="PF01035">
    <property type="entry name" value="DNA_binding_1"/>
    <property type="match status" value="1"/>
</dbReference>
<proteinExistence type="predicted"/>
<evidence type="ECO:0000259" key="2">
    <source>
        <dbReference type="Pfam" id="PF01035"/>
    </source>
</evidence>
<evidence type="ECO:0000256" key="1">
    <source>
        <dbReference type="ARBA" id="ARBA00022763"/>
    </source>
</evidence>
<dbReference type="RefSeq" id="WP_379705683.1">
    <property type="nucleotide sequence ID" value="NZ_JBHTAT010000001.1"/>
</dbReference>
<dbReference type="AlphaFoldDB" id="A0ABD6A2F9"/>